<feature type="region of interest" description="Disordered" evidence="1">
    <location>
        <begin position="384"/>
        <end position="405"/>
    </location>
</feature>
<feature type="compositionally biased region" description="Polar residues" evidence="1">
    <location>
        <begin position="385"/>
        <end position="395"/>
    </location>
</feature>
<dbReference type="Pfam" id="PF25794">
    <property type="entry name" value="SACS"/>
    <property type="match status" value="1"/>
</dbReference>
<feature type="domain" description="Sacsin/Nov" evidence="2">
    <location>
        <begin position="960"/>
        <end position="1068"/>
    </location>
</feature>
<reference evidence="3" key="1">
    <citation type="submission" date="2024-06" db="EMBL/GenBank/DDBJ databases">
        <authorList>
            <person name="Liu X."/>
            <person name="Lenzi L."/>
            <person name="Haldenby T S."/>
            <person name="Uol C."/>
        </authorList>
    </citation>
    <scope>NUCLEOTIDE SEQUENCE</scope>
</reference>
<feature type="compositionally biased region" description="Polar residues" evidence="1">
    <location>
        <begin position="496"/>
        <end position="512"/>
    </location>
</feature>
<feature type="compositionally biased region" description="Low complexity" evidence="1">
    <location>
        <begin position="2799"/>
        <end position="2813"/>
    </location>
</feature>
<evidence type="ECO:0000256" key="1">
    <source>
        <dbReference type="SAM" id="MobiDB-lite"/>
    </source>
</evidence>
<name>A0AAV2T168_CALDB</name>
<gene>
    <name evidence="3" type="ORF">CDAUBV1_LOCUS1563</name>
</gene>
<dbReference type="InterPro" id="IPR036890">
    <property type="entry name" value="HATPase_C_sf"/>
</dbReference>
<protein>
    <recommendedName>
        <fullName evidence="2">Sacsin/Nov domain-containing protein</fullName>
    </recommendedName>
</protein>
<feature type="region of interest" description="Disordered" evidence="1">
    <location>
        <begin position="2792"/>
        <end position="2833"/>
    </location>
</feature>
<evidence type="ECO:0000313" key="4">
    <source>
        <dbReference type="Proteomes" id="UP001497525"/>
    </source>
</evidence>
<feature type="region of interest" description="Disordered" evidence="1">
    <location>
        <begin position="496"/>
        <end position="523"/>
    </location>
</feature>
<organism evidence="3 4">
    <name type="scientific">Calicophoron daubneyi</name>
    <name type="common">Rumen fluke</name>
    <name type="synonym">Paramphistomum daubneyi</name>
    <dbReference type="NCBI Taxonomy" id="300641"/>
    <lineage>
        <taxon>Eukaryota</taxon>
        <taxon>Metazoa</taxon>
        <taxon>Spiralia</taxon>
        <taxon>Lophotrochozoa</taxon>
        <taxon>Platyhelminthes</taxon>
        <taxon>Trematoda</taxon>
        <taxon>Digenea</taxon>
        <taxon>Plagiorchiida</taxon>
        <taxon>Pronocephalata</taxon>
        <taxon>Paramphistomoidea</taxon>
        <taxon>Paramphistomidae</taxon>
        <taxon>Calicophoron</taxon>
    </lineage>
</organism>
<proteinExistence type="predicted"/>
<accession>A0AAV2T168</accession>
<comment type="caution">
    <text evidence="3">The sequence shown here is derived from an EMBL/GenBank/DDBJ whole genome shotgun (WGS) entry which is preliminary data.</text>
</comment>
<dbReference type="Gene3D" id="3.30.565.10">
    <property type="entry name" value="Histidine kinase-like ATPase, C-terminal domain"/>
    <property type="match status" value="1"/>
</dbReference>
<evidence type="ECO:0000313" key="3">
    <source>
        <dbReference type="EMBL" id="CAL5130128.1"/>
    </source>
</evidence>
<dbReference type="InterPro" id="IPR052957">
    <property type="entry name" value="Auxin_embryo_med"/>
</dbReference>
<dbReference type="PANTHER" id="PTHR32387">
    <property type="entry name" value="WU:FJ29H11"/>
    <property type="match status" value="1"/>
</dbReference>
<evidence type="ECO:0000259" key="2">
    <source>
        <dbReference type="Pfam" id="PF25794"/>
    </source>
</evidence>
<dbReference type="Proteomes" id="UP001497525">
    <property type="component" value="Unassembled WGS sequence"/>
</dbReference>
<dbReference type="NCBIfam" id="NF047352">
    <property type="entry name" value="P_loop_sacsin"/>
    <property type="match status" value="1"/>
</dbReference>
<sequence>MPFPEPIPSQLDPLMLVTQNTQFHSINDINQAVQVIIWQLSQEKCYTGPGRIQEELFRRYPGAFTFLRSVVVNPDSIPQLVEHRRCIQRANTQLWAYATTHSVITLADMEQLLQLELPGQYQLLGPIVTLPAALEICQTTHFNDRVHDCFAANHNPSSLRVTNEQLLNEMSKCVCANRFRQPCVVSTRSTTDWWASTFTHHMLLKLGDPATPRELKRDDNYPLVLLAPYGIRINGFSSLIQSIVSMLRPENLTKASRLAQNCLETDVRKMYEQFANEFFTQRIETDLREQKPVKALKHLAECASTLHEALKKWADDRGMAWPQGHLDSLLLFGNFVKQVAVGGPFQSLLHLVLCLSTRKRVNVNDLIGDIVQSAKPSQVCVDLTDSPSSPVQTANESPEEDSLLSEESLTEMVEQFKEILKKASNEDKSKHGGAFVDEPFWQTLASFESDWIKSGSKKGNNQCTLLCMLAEAAEKQIVGLPQYVILLQALYQTTPESSSTGKATERITPSSPTEEKKVAVPSPPSTCDPTAICRFVQKLSSVRRRSKKNICELLCRELHIRPSDQLDQMVGSVLADDSNFEVHGPVLYYENVEDVALCASTPSAPVPSIDWSTDTSFLFTQRESVLRLLATCPSLTDLEFWTQWHLPGMLFERWGELENFLDECGPEKVCGEYNLRAIRLLNTGVLLKITACPKSENVELAFIEWADDRSHLSLLKLCDPLVGAALELSNFTPTTSWTVLGSQISGRSGIWIELIGDILLYLPSSFLGLLFSKIIVPCLDKAGLRSASSWATDVSDVDGQSLLSHIFSSDAFFTAPEKRQHLISAVGTLGLQLAWPAFIRFFESHRLNRCKDVTILPARLTPPEASFTKGVDLETSAEDSPAQQDRCVSPDVVTPKHAIQPLPEQNASDRETFISDLRRREFGCGAELDPEAVSLVRRMESKLSRSLVTLSEDLYGLPGHFLLELIQNADDNDYTLPTGSTAHPEPTLEVCAVSRPKVPNELAKEQPELALVVMNNEAVGFTEADISSLCDVGLSTKTDNRNLKTGRKGIGFKSVFNVSDAPEVHSNGFHVRFHRSAQTISSASDSQHSLLLVPEWCGPTKTDPKPSLCWPLPLSLPPWCKTSFVLPVTSKIGACSLQLSSAVQLARETLAPNVMLFLRRLRCLTLSCASPSAPNTECRRTKLLSLHRTSYPLTSENALDLSSSAEVITVSVTERTLDKEGTSALSSTAEHRWFCFKECIKVDHKKLSKPLPKETEIALAFSLTDPEPLPTCPVFAYLPVRGAGFRFFINADFDVTSSREDVDCNSTWNQWLVGQIPHVFAHMIKYVLQFPEDKLEPLLHRTLTSGRLFLLTRILAALPSHAPDSIPDVHTYSGLFMSLPSQIRLRLANLAWLPADQKASGESQTSTYVTAGQLILSAPDSGTSTTLERYRTRTDSVSMSDQIHQLARLLVDRLGMYEPHPYLLSGDQILVESAETKDDSASSEGVKEPNLLLWQRQCATFRRRRDTLLWLGVQKISVDSLLELASKLSREELCRPGLLSALLYCLQSSFTSQLSSGSEDGTHPNSTDMLHRRVLTALRHLPIFHLTTGEIVRIGDAYVHPYKSSFQPQMLIPPLECQIRDQIDIPYDEYIKIVGSLGPLLNPESIANGYDKLDLGCSTLPTLLISEPPAGLGLHVAYPEVVLTDWILPCLEDDTESSTVRECPSEGMLKWLVLVGHFYVSSNRIDNQELPTKLPIIGSDRKHRDRILPGLYKLSGLRRDLPVFLPPSNFTIAPNTVKGTFDELETKLFHFFLDQLDDDDPIMLVSLRYFHDIKSNPRQGYRWFQFFSAAGACTLLSVHPSKFAVSNSALVNDSLSVGLGDDPCLLPLPVGHRLRANLIKSLTDEGLSKDLLQHEPRRTWIIEDFVSPGIELLLSWIGRLPDSGATTEVAYQLACLLHDNWGAFERVEQAWFVEKTDTKGNNGETPQLPDAISSLISVGTATGMKARRLGPARWLQQLRQSRWLPVRLTDSTASVIRLVPPIGDTVIYSPSAFSEVRAKEADLANLLQRACHTWDLGTLIVRDPPNPNFTRAIGLICELDCSAFEYVMKFLSTAATECRPLPKELSPDLMLKLYRAALQCSTRKSASMNVEGCGWKWMRSVFANPDQPCVLVRCISTIHEEPEPAKRPRVDSPNNVGNTGELEPAFCPVCKSTRPSNEDKALVSVTSRKRFSDRPQESNQEVKETEAVYHLVQPDSVCWNRAGLPTGGLTSSSHTSEEAEDEEFVEFHSDQCCVFSTPTQASHTDRILWAKTVTKPRVFALTDCYGSECRQFFVDRLRIASTSSLGELLSICPEAPLPSAPGVGISDKQWLMFGRRLGQWYALLDHCLLEEGVLQNTLSDGHKTRRHRKNSIQESDITQGNKSADGLLNCLMQFPLLFGSDCQWYRPVDIIRLNKKGQTSEGKTVVSRSETSLFGWSRPSFASMLQGQLLTNSTGHRILAHSLDLLNARHSSSTTSTSASPDQTFCTPSDVFSDSSSSIIHCEGTAHGLLLDVIGLPVIDRIGALNMEGYLGSTPGRSNPQSCAMIPCAQLNTFFNVFLRIVGLWKSTLGGTRSATMPQIEDVIGSVKCCAFLVDRLQLTLSVNIPSSNPASSVLNALRITRRFLACVIKNKLYVDSTLGADLFARLSSLPKAAVAPIVYVCVGLLDDPALENLIQLNRETSLFSQLADFVCPHGGEIKVTLTHFIQGFLNLAKSLAPDISVKLGLGASFSPSAIHQLENYFVSHGIRKTQAKHVLQQICALPESPAREQLIETRETETSSSRSQTSLCSASSDELATGSTAELLQPPREGSTLLGKTTVEGSLGQVESATGTTYKPGSTTRSDTVLGSFTMHTPFVRFTRASDHTSAVSATISNLWAGSSAFPSDLSNRLRRMLGKAATNSAITCSQVGRLGEFYVYHRLMDLIRRNQERQSNFDQLSGVDFPTGHPALGFGRVVRCHWCNADTESHRPFDLEIDVQVECEGSRWTSLLNSLSDEISQNVVRIAQKPSYQQEDHSRPGLLSVGPIFIEVKSTAGNSATNTSDSSPDMFEISVPEITYASRYGWRYHLLRVVWERKEAGSPIPSLSVAPKIIHIPDLATELCEQSASLRLCIAMLKST</sequence>
<dbReference type="InterPro" id="IPR058210">
    <property type="entry name" value="SACS/Nov_dom"/>
</dbReference>
<dbReference type="EMBL" id="CAXLJL010000057">
    <property type="protein sequence ID" value="CAL5130128.1"/>
    <property type="molecule type" value="Genomic_DNA"/>
</dbReference>
<dbReference type="SUPFAM" id="SSF55874">
    <property type="entry name" value="ATPase domain of HSP90 chaperone/DNA topoisomerase II/histidine kinase"/>
    <property type="match status" value="1"/>
</dbReference>
<dbReference type="PANTHER" id="PTHR32387:SF0">
    <property type="entry name" value="PROTEIN NO VEIN"/>
    <property type="match status" value="1"/>
</dbReference>